<dbReference type="Proteomes" id="UP000183561">
    <property type="component" value="Unassembled WGS sequence"/>
</dbReference>
<organism evidence="2 3">
    <name type="scientific">Rhodococcus koreensis</name>
    <dbReference type="NCBI Taxonomy" id="99653"/>
    <lineage>
        <taxon>Bacteria</taxon>
        <taxon>Bacillati</taxon>
        <taxon>Actinomycetota</taxon>
        <taxon>Actinomycetes</taxon>
        <taxon>Mycobacteriales</taxon>
        <taxon>Nocardiaceae</taxon>
        <taxon>Rhodococcus</taxon>
    </lineage>
</organism>
<keyword evidence="3" id="KW-1185">Reference proteome</keyword>
<name>A0A1H4L586_9NOCA</name>
<feature type="region of interest" description="Disordered" evidence="1">
    <location>
        <begin position="170"/>
        <end position="203"/>
    </location>
</feature>
<dbReference type="AlphaFoldDB" id="A0A1H4L586"/>
<feature type="compositionally biased region" description="Gly residues" evidence="1">
    <location>
        <begin position="45"/>
        <end position="55"/>
    </location>
</feature>
<gene>
    <name evidence="2" type="ORF">SAMN04490239_1087</name>
</gene>
<evidence type="ECO:0000313" key="2">
    <source>
        <dbReference type="EMBL" id="SEB65636.1"/>
    </source>
</evidence>
<evidence type="ECO:0000313" key="3">
    <source>
        <dbReference type="Proteomes" id="UP000183561"/>
    </source>
</evidence>
<dbReference type="EMBL" id="FNSV01000005">
    <property type="protein sequence ID" value="SEB65636.1"/>
    <property type="molecule type" value="Genomic_DNA"/>
</dbReference>
<proteinExistence type="predicted"/>
<reference evidence="3" key="1">
    <citation type="submission" date="2016-10" db="EMBL/GenBank/DDBJ databases">
        <authorList>
            <person name="Varghese N."/>
            <person name="Submissions S."/>
        </authorList>
    </citation>
    <scope>NUCLEOTIDE SEQUENCE [LARGE SCALE GENOMIC DNA]</scope>
    <source>
        <strain evidence="3">DSM 44498</strain>
    </source>
</reference>
<accession>A0A1H4L586</accession>
<protein>
    <submittedName>
        <fullName evidence="2">Uncharacterized protein</fullName>
    </submittedName>
</protein>
<feature type="region of interest" description="Disordered" evidence="1">
    <location>
        <begin position="23"/>
        <end position="59"/>
    </location>
</feature>
<sequence length="262" mass="28297">MERPRYRIGEAKLLADAAGFAEDRGVREVGRSSSRLSSRPRRRTAGGGCNTGSGPTGRFRTGFDSAIDDLVAAARSEGSRCSRIRNASPVATSGGSPNVSRHTVVRRSALPTPPRFSPLRPAASAYWEPISVLVHPDGRRATPPATDDPCLWLGARNGCVGELALHPLTQARRSPGSDVHTGDRRSKLHTTSPPERMCTCSASARSASARRPLHGWSRLSKNLLLANVLDARWGSSQSQTETITVALVREPRRSFRSGFPRN</sequence>
<evidence type="ECO:0000256" key="1">
    <source>
        <dbReference type="SAM" id="MobiDB-lite"/>
    </source>
</evidence>